<dbReference type="OrthoDB" id="4139168at2759"/>
<comment type="similarity">
    <text evidence="2">Belongs to the Mediator complex subunit 16 family.</text>
</comment>
<dbReference type="PANTHER" id="PTHR13224">
    <property type="entry name" value="THYROID HORMONE RECEPTOR-ASSOCIATED PROTEIN-RELATED"/>
    <property type="match status" value="1"/>
</dbReference>
<dbReference type="AlphaFoldDB" id="A0A8H7Q795"/>
<dbReference type="InterPro" id="IPR048338">
    <property type="entry name" value="Mediator_Med16"/>
</dbReference>
<evidence type="ECO:0000256" key="5">
    <source>
        <dbReference type="ARBA" id="ARBA00023163"/>
    </source>
</evidence>
<dbReference type="GO" id="GO:0016592">
    <property type="term" value="C:mediator complex"/>
    <property type="evidence" value="ECO:0007669"/>
    <property type="project" value="TreeGrafter"/>
</dbReference>
<dbReference type="Proteomes" id="UP000612746">
    <property type="component" value="Unassembled WGS sequence"/>
</dbReference>
<organism evidence="7 8">
    <name type="scientific">Umbelopsis vinacea</name>
    <dbReference type="NCBI Taxonomy" id="44442"/>
    <lineage>
        <taxon>Eukaryota</taxon>
        <taxon>Fungi</taxon>
        <taxon>Fungi incertae sedis</taxon>
        <taxon>Mucoromycota</taxon>
        <taxon>Mucoromycotina</taxon>
        <taxon>Umbelopsidomycetes</taxon>
        <taxon>Umbelopsidales</taxon>
        <taxon>Umbelopsidaceae</taxon>
        <taxon>Umbelopsis</taxon>
    </lineage>
</organism>
<dbReference type="GO" id="GO:0045893">
    <property type="term" value="P:positive regulation of DNA-templated transcription"/>
    <property type="evidence" value="ECO:0007669"/>
    <property type="project" value="TreeGrafter"/>
</dbReference>
<reference evidence="7" key="1">
    <citation type="submission" date="2020-12" db="EMBL/GenBank/DDBJ databases">
        <title>Metabolic potential, ecology and presence of endohyphal bacteria is reflected in genomic diversity of Mucoromycotina.</title>
        <authorList>
            <person name="Muszewska A."/>
            <person name="Okrasinska A."/>
            <person name="Steczkiewicz K."/>
            <person name="Drgas O."/>
            <person name="Orlowska M."/>
            <person name="Perlinska-Lenart U."/>
            <person name="Aleksandrzak-Piekarczyk T."/>
            <person name="Szatraj K."/>
            <person name="Zielenkiewicz U."/>
            <person name="Pilsyk S."/>
            <person name="Malc E."/>
            <person name="Mieczkowski P."/>
            <person name="Kruszewska J.S."/>
            <person name="Biernat P."/>
            <person name="Pawlowska J."/>
        </authorList>
    </citation>
    <scope>NUCLEOTIDE SEQUENCE</scope>
    <source>
        <strain evidence="7">WA0000051536</strain>
    </source>
</reference>
<dbReference type="EMBL" id="JAEPRA010000003">
    <property type="protein sequence ID" value="KAG2187292.1"/>
    <property type="molecule type" value="Genomic_DNA"/>
</dbReference>
<keyword evidence="8" id="KW-1185">Reference proteome</keyword>
<keyword evidence="4" id="KW-0010">Activator</keyword>
<name>A0A8H7Q795_9FUNG</name>
<protein>
    <recommendedName>
        <fullName evidence="9">Mediator complex subunit 16</fullName>
    </recommendedName>
</protein>
<proteinExistence type="inferred from homology"/>
<comment type="caution">
    <text evidence="7">The sequence shown here is derived from an EMBL/GenBank/DDBJ whole genome shotgun (WGS) entry which is preliminary data.</text>
</comment>
<sequence length="910" mass="102158">MTSNSTRRHADEVLSQSQPVRVLHSQLSHRRGYSNLACSQTNILVATKKPTPSSCSIEAITENTYTNKSQPKRTPLLLAQQYHGHYAITHLEWNQRGNYLATIDETGRLAIWEQSSTRSWAHVYCHHLQQPAVAFLWLNSERSYSATQNPEGNKKFVLDQFVGPRNPFGHLAFLIVTVNGEITVHYQRNSNIFSSFSTSLLCAGQLMKQKQRKQAAPYTIFKQQSKEILDFSMIAGRSWNKISHASLLLNTDGKIYLASHNASSKPKEVYLTELQITFPLKINEGIISCKPISQIHLTAPLVDKSLRILQDPFSSVTHLLLVKGLSHVRLALAIGKIDENTTDMMRESQPTYNSAVAVWELTETSKQIPADFLPEANHGSSFATPGRNALKLAYGHSVPDRLITVLKAADANRDLVVGFSDGSIQMEYRDSATLGVSKSNEDWTSSNDDISIIGSSFWEITGVHQFDDGVDDPVRDIVTSANETHLIYMFSSGKLGSRRITSDQLIESTPDIRGTKESLSQLLVLGLLNHVDCSDLFTEAARLIKENNINDFADQLVQDILIQYEHIYDFDSSNVEIKSEDGEQRKDAVLPEMWTSTQLVQLFTFLISIYRTTNSKRIQCRNLFDSIQLHAILECLTSSCISDYDAISRLFALKDVTKVQDINLEFDIAAGNLMYHVAATLWPLVPLSSWVMDYIVTVMQAWSLLFNRKVANGNAVERATTTPNPTAILLHPESRECIRRLLLLIDRYASFVTTTALSPSNKPVLEGYIKSILEDNAISIKAMVEFLLDLDDTDKFGKPQTDASTFSLLTKPMLPKDKLQALQELTTKHKRTCTSPSFFLLGEMNVINPMYATQQHTTVTNAYGIRRCIRCYQNSMSEMAQANIGDLGIAMPTPWQKSLIRFCLCEEAFT</sequence>
<dbReference type="SUPFAM" id="SSF50978">
    <property type="entry name" value="WD40 repeat-like"/>
    <property type="match status" value="1"/>
</dbReference>
<evidence type="ECO:0000256" key="2">
    <source>
        <dbReference type="ARBA" id="ARBA00006543"/>
    </source>
</evidence>
<keyword evidence="6" id="KW-0539">Nucleus</keyword>
<accession>A0A8H7Q795</accession>
<evidence type="ECO:0000256" key="6">
    <source>
        <dbReference type="ARBA" id="ARBA00023242"/>
    </source>
</evidence>
<gene>
    <name evidence="7" type="ORF">INT44_004977</name>
</gene>
<dbReference type="PANTHER" id="PTHR13224:SF6">
    <property type="entry name" value="MEDIATOR OF RNA POLYMERASE II TRANSCRIPTION SUBUNIT 16"/>
    <property type="match status" value="1"/>
</dbReference>
<evidence type="ECO:0000256" key="4">
    <source>
        <dbReference type="ARBA" id="ARBA00023159"/>
    </source>
</evidence>
<evidence type="ECO:0000256" key="3">
    <source>
        <dbReference type="ARBA" id="ARBA00023015"/>
    </source>
</evidence>
<evidence type="ECO:0008006" key="9">
    <source>
        <dbReference type="Google" id="ProtNLM"/>
    </source>
</evidence>
<evidence type="ECO:0000256" key="1">
    <source>
        <dbReference type="ARBA" id="ARBA00004123"/>
    </source>
</evidence>
<evidence type="ECO:0000313" key="8">
    <source>
        <dbReference type="Proteomes" id="UP000612746"/>
    </source>
</evidence>
<keyword evidence="5" id="KW-0804">Transcription</keyword>
<evidence type="ECO:0000313" key="7">
    <source>
        <dbReference type="EMBL" id="KAG2187292.1"/>
    </source>
</evidence>
<comment type="subcellular location">
    <subcellularLocation>
        <location evidence="1">Nucleus</location>
    </subcellularLocation>
</comment>
<dbReference type="InterPro" id="IPR036322">
    <property type="entry name" value="WD40_repeat_dom_sf"/>
</dbReference>
<keyword evidence="3" id="KW-0805">Transcription regulation</keyword>